<comment type="caution">
    <text evidence="2">The sequence shown here is derived from an EMBL/GenBank/DDBJ whole genome shotgun (WGS) entry which is preliminary data.</text>
</comment>
<feature type="region of interest" description="Disordered" evidence="1">
    <location>
        <begin position="1"/>
        <end position="28"/>
    </location>
</feature>
<feature type="region of interest" description="Disordered" evidence="1">
    <location>
        <begin position="51"/>
        <end position="76"/>
    </location>
</feature>
<sequence length="76" mass="8685">MAMKAYGRKHTPVKSKDTMKMELAPERKRENETLQEYVLTKEERQEIIRKYGPPLRPLGTSKSIVHMTKGKKGGAA</sequence>
<dbReference type="EMBL" id="JBHTKX010000001">
    <property type="protein sequence ID" value="MFD1126613.1"/>
    <property type="molecule type" value="Genomic_DNA"/>
</dbReference>
<keyword evidence="3" id="KW-1185">Reference proteome</keyword>
<protein>
    <submittedName>
        <fullName evidence="2">Uncharacterized protein</fullName>
    </submittedName>
</protein>
<dbReference type="RefSeq" id="WP_090725281.1">
    <property type="nucleotide sequence ID" value="NZ_JBHTKX010000001.1"/>
</dbReference>
<feature type="compositionally biased region" description="Basic and acidic residues" evidence="1">
    <location>
        <begin position="14"/>
        <end position="28"/>
    </location>
</feature>
<evidence type="ECO:0000256" key="1">
    <source>
        <dbReference type="SAM" id="MobiDB-lite"/>
    </source>
</evidence>
<reference evidence="3" key="1">
    <citation type="journal article" date="2019" name="Int. J. Syst. Evol. Microbiol.">
        <title>The Global Catalogue of Microorganisms (GCM) 10K type strain sequencing project: providing services to taxonomists for standard genome sequencing and annotation.</title>
        <authorList>
            <consortium name="The Broad Institute Genomics Platform"/>
            <consortium name="The Broad Institute Genome Sequencing Center for Infectious Disease"/>
            <person name="Wu L."/>
            <person name="Ma J."/>
        </authorList>
    </citation>
    <scope>NUCLEOTIDE SEQUENCE [LARGE SCALE GENOMIC DNA]</scope>
    <source>
        <strain evidence="3">CCUG 53519</strain>
    </source>
</reference>
<evidence type="ECO:0000313" key="2">
    <source>
        <dbReference type="EMBL" id="MFD1126613.1"/>
    </source>
</evidence>
<accession>A0ABW3PPK2</accession>
<dbReference type="Proteomes" id="UP001597169">
    <property type="component" value="Unassembled WGS sequence"/>
</dbReference>
<evidence type="ECO:0000313" key="3">
    <source>
        <dbReference type="Proteomes" id="UP001597169"/>
    </source>
</evidence>
<gene>
    <name evidence="2" type="ORF">ACFQ3J_00295</name>
</gene>
<name>A0ABW3PPK2_9BACL</name>
<feature type="compositionally biased region" description="Basic residues" evidence="1">
    <location>
        <begin position="1"/>
        <end position="13"/>
    </location>
</feature>
<organism evidence="2 3">
    <name type="scientific">Paenibacillus provencensis</name>
    <dbReference type="NCBI Taxonomy" id="441151"/>
    <lineage>
        <taxon>Bacteria</taxon>
        <taxon>Bacillati</taxon>
        <taxon>Bacillota</taxon>
        <taxon>Bacilli</taxon>
        <taxon>Bacillales</taxon>
        <taxon>Paenibacillaceae</taxon>
        <taxon>Paenibacillus</taxon>
    </lineage>
</organism>
<proteinExistence type="predicted"/>